<dbReference type="Gene3D" id="3.40.190.170">
    <property type="entry name" value="Bacterial extracellular solute-binding protein, family 7"/>
    <property type="match status" value="1"/>
</dbReference>
<dbReference type="CDD" id="cd13670">
    <property type="entry name" value="PBP2_TRAP_Tp0957_like"/>
    <property type="match status" value="1"/>
</dbReference>
<dbReference type="InterPro" id="IPR018389">
    <property type="entry name" value="DctP_fam"/>
</dbReference>
<evidence type="ECO:0000313" key="4">
    <source>
        <dbReference type="Proteomes" id="UP000183994"/>
    </source>
</evidence>
<organism evidence="3 4">
    <name type="scientific">Desulfatibacillum alkenivorans DSM 16219</name>
    <dbReference type="NCBI Taxonomy" id="1121393"/>
    <lineage>
        <taxon>Bacteria</taxon>
        <taxon>Pseudomonadati</taxon>
        <taxon>Thermodesulfobacteriota</taxon>
        <taxon>Desulfobacteria</taxon>
        <taxon>Desulfobacterales</taxon>
        <taxon>Desulfatibacillaceae</taxon>
        <taxon>Desulfatibacillum</taxon>
    </lineage>
</organism>
<feature type="signal peptide" evidence="2">
    <location>
        <begin position="1"/>
        <end position="25"/>
    </location>
</feature>
<dbReference type="STRING" id="1121393.SAMN02745216_00228"/>
<evidence type="ECO:0000256" key="1">
    <source>
        <dbReference type="ARBA" id="ARBA00022729"/>
    </source>
</evidence>
<gene>
    <name evidence="3" type="ORF">SAMN02745216_00228</name>
</gene>
<dbReference type="RefSeq" id="WP_073472037.1">
    <property type="nucleotide sequence ID" value="NZ_FQZU01000001.1"/>
</dbReference>
<protein>
    <submittedName>
        <fullName evidence="3">TRAP-type C4-dicarboxylate transport system, substrate-binding protein</fullName>
    </submittedName>
</protein>
<feature type="chain" id="PRO_5012070489" evidence="2">
    <location>
        <begin position="26"/>
        <end position="341"/>
    </location>
</feature>
<dbReference type="Proteomes" id="UP000183994">
    <property type="component" value="Unassembled WGS sequence"/>
</dbReference>
<dbReference type="Pfam" id="PF03480">
    <property type="entry name" value="DctP"/>
    <property type="match status" value="1"/>
</dbReference>
<dbReference type="GO" id="GO:0055085">
    <property type="term" value="P:transmembrane transport"/>
    <property type="evidence" value="ECO:0007669"/>
    <property type="project" value="InterPro"/>
</dbReference>
<sequence length="341" mass="38195">MLKKAVLLCVFSALIAAAFVPGANAEEQPTYWKFATLAPDGVGWAKQIKIHVLPAVEEVTDGSIKIKIYWGGVMGDDEDIIKKLRIGQLDGVGLSGQGVTLACKPMSVVELPFLFRSWEEVDYIKEKMRSQFDQLLADDGYMALAWNDQDFDQMYSTKSPLANLDDFRSAKFITWYGPVEEALLTSLGAHPVKVNVPEAATSVRQGIVDAAIAPAAFVVGSQLYAKIPYVNPIKVRYSPSLILLSMDVWEDLPDEYKEEFFRRRPDVEKKYCEAVRKDNEKSLAALIKYGLQETKMTEEDFAIVREKATAIWDELAGEEYPEEVLEEVKGHLADFRKAHSG</sequence>
<dbReference type="PANTHER" id="PTHR33376:SF5">
    <property type="entry name" value="EXTRACYTOPLASMIC SOLUTE RECEPTOR PROTEIN"/>
    <property type="match status" value="1"/>
</dbReference>
<dbReference type="PANTHER" id="PTHR33376">
    <property type="match status" value="1"/>
</dbReference>
<dbReference type="OrthoDB" id="9794826at2"/>
<evidence type="ECO:0000313" key="3">
    <source>
        <dbReference type="EMBL" id="SHI59755.1"/>
    </source>
</evidence>
<proteinExistence type="predicted"/>
<reference evidence="4" key="1">
    <citation type="submission" date="2016-11" db="EMBL/GenBank/DDBJ databases">
        <authorList>
            <person name="Varghese N."/>
            <person name="Submissions S."/>
        </authorList>
    </citation>
    <scope>NUCLEOTIDE SEQUENCE [LARGE SCALE GENOMIC DNA]</scope>
    <source>
        <strain evidence="4">DSM 16219</strain>
    </source>
</reference>
<dbReference type="EMBL" id="FQZU01000001">
    <property type="protein sequence ID" value="SHI59755.1"/>
    <property type="molecule type" value="Genomic_DNA"/>
</dbReference>
<keyword evidence="1 2" id="KW-0732">Signal</keyword>
<evidence type="ECO:0000256" key="2">
    <source>
        <dbReference type="SAM" id="SignalP"/>
    </source>
</evidence>
<keyword evidence="4" id="KW-1185">Reference proteome</keyword>
<dbReference type="AlphaFoldDB" id="A0A1M6CFF0"/>
<name>A0A1M6CFF0_9BACT</name>
<accession>A0A1M6CFF0</accession>
<dbReference type="InterPro" id="IPR038404">
    <property type="entry name" value="TRAP_DctP_sf"/>
</dbReference>
<dbReference type="NCBIfam" id="NF037995">
    <property type="entry name" value="TRAP_S1"/>
    <property type="match status" value="1"/>
</dbReference>